<comment type="caution">
    <text evidence="2">The sequence shown here is derived from an EMBL/GenBank/DDBJ whole genome shotgun (WGS) entry which is preliminary data.</text>
</comment>
<organism evidence="2 3">
    <name type="scientific">Tegillarca granosa</name>
    <name type="common">Malaysian cockle</name>
    <name type="synonym">Anadara granosa</name>
    <dbReference type="NCBI Taxonomy" id="220873"/>
    <lineage>
        <taxon>Eukaryota</taxon>
        <taxon>Metazoa</taxon>
        <taxon>Spiralia</taxon>
        <taxon>Lophotrochozoa</taxon>
        <taxon>Mollusca</taxon>
        <taxon>Bivalvia</taxon>
        <taxon>Autobranchia</taxon>
        <taxon>Pteriomorphia</taxon>
        <taxon>Arcoida</taxon>
        <taxon>Arcoidea</taxon>
        <taxon>Arcidae</taxon>
        <taxon>Tegillarca</taxon>
    </lineage>
</organism>
<evidence type="ECO:0000256" key="1">
    <source>
        <dbReference type="SAM" id="Phobius"/>
    </source>
</evidence>
<protein>
    <submittedName>
        <fullName evidence="2">Uncharacterized protein</fullName>
    </submittedName>
</protein>
<keyword evidence="1" id="KW-0812">Transmembrane</keyword>
<feature type="transmembrane region" description="Helical" evidence="1">
    <location>
        <begin position="153"/>
        <end position="178"/>
    </location>
</feature>
<name>A0ABQ9ECJ1_TEGGR</name>
<feature type="transmembrane region" description="Helical" evidence="1">
    <location>
        <begin position="70"/>
        <end position="89"/>
    </location>
</feature>
<sequence>MLDKTVNIIINKKLVYRHLCIKTRVTYKCANQKQLELSLFFVIYCKLVITRNICPQISKLPLYGNTVSTIIKIHIVMLCMYLLNFIKYFKEFLYFDKREVILDFYEKYPDLCCCSDEGSRQQGNISQCLLRKCCENFIVYNFSPEQIFFNIHVILNFILSYFIIKGYIANVCVCIMFLNENDLLLTVM</sequence>
<evidence type="ECO:0000313" key="2">
    <source>
        <dbReference type="EMBL" id="KAJ8302885.1"/>
    </source>
</evidence>
<proteinExistence type="predicted"/>
<dbReference type="Proteomes" id="UP001217089">
    <property type="component" value="Unassembled WGS sequence"/>
</dbReference>
<keyword evidence="1" id="KW-0472">Membrane</keyword>
<dbReference type="EMBL" id="JARBDR010000917">
    <property type="protein sequence ID" value="KAJ8302885.1"/>
    <property type="molecule type" value="Genomic_DNA"/>
</dbReference>
<evidence type="ECO:0000313" key="3">
    <source>
        <dbReference type="Proteomes" id="UP001217089"/>
    </source>
</evidence>
<gene>
    <name evidence="2" type="ORF">KUTeg_019281</name>
</gene>
<accession>A0ABQ9ECJ1</accession>
<reference evidence="2 3" key="1">
    <citation type="submission" date="2022-12" db="EMBL/GenBank/DDBJ databases">
        <title>Chromosome-level genome of Tegillarca granosa.</title>
        <authorList>
            <person name="Kim J."/>
        </authorList>
    </citation>
    <scope>NUCLEOTIDE SEQUENCE [LARGE SCALE GENOMIC DNA]</scope>
    <source>
        <strain evidence="2">Teg-2019</strain>
        <tissue evidence="2">Adductor muscle</tissue>
    </source>
</reference>
<keyword evidence="1" id="KW-1133">Transmembrane helix</keyword>
<keyword evidence="3" id="KW-1185">Reference proteome</keyword>